<reference evidence="14 15" key="1">
    <citation type="submission" date="2015-01" db="EMBL/GenBank/DDBJ databases">
        <title>The Genome Sequence of Ochroconis gallopava CBS43764.</title>
        <authorList>
            <consortium name="The Broad Institute Genomics Platform"/>
            <person name="Cuomo C."/>
            <person name="de Hoog S."/>
            <person name="Gorbushina A."/>
            <person name="Stielow B."/>
            <person name="Teixiera M."/>
            <person name="Abouelleil A."/>
            <person name="Chapman S.B."/>
            <person name="Priest M."/>
            <person name="Young S.K."/>
            <person name="Wortman J."/>
            <person name="Nusbaum C."/>
            <person name="Birren B."/>
        </authorList>
    </citation>
    <scope>NUCLEOTIDE SEQUENCE [LARGE SCALE GENOMIC DNA]</scope>
    <source>
        <strain evidence="14 15">CBS 43764</strain>
    </source>
</reference>
<organism evidence="14 15">
    <name type="scientific">Verruconis gallopava</name>
    <dbReference type="NCBI Taxonomy" id="253628"/>
    <lineage>
        <taxon>Eukaryota</taxon>
        <taxon>Fungi</taxon>
        <taxon>Dikarya</taxon>
        <taxon>Ascomycota</taxon>
        <taxon>Pezizomycotina</taxon>
        <taxon>Dothideomycetes</taxon>
        <taxon>Pleosporomycetidae</taxon>
        <taxon>Venturiales</taxon>
        <taxon>Sympoventuriaceae</taxon>
        <taxon>Verruconis</taxon>
    </lineage>
</organism>
<keyword evidence="6 10" id="KW-0690">Ribosome biogenesis</keyword>
<dbReference type="FunCoup" id="A0A0D2ADX3">
    <property type="interactions" value="1209"/>
</dbReference>
<dbReference type="VEuPathDB" id="FungiDB:PV09_03736"/>
<dbReference type="PANTHER" id="PTHR12933:SF0">
    <property type="entry name" value="U3 SMALL NUCLEOLAR RNA-ASSOCIATED PROTEIN 25 HOMOLOG"/>
    <property type="match status" value="1"/>
</dbReference>
<evidence type="ECO:0000256" key="10">
    <source>
        <dbReference type="RuleBase" id="RU365070"/>
    </source>
</evidence>
<evidence type="ECO:0000256" key="5">
    <source>
        <dbReference type="ARBA" id="ARBA00015422"/>
    </source>
</evidence>
<protein>
    <recommendedName>
        <fullName evidence="5 10">U3 small nucleolar RNA-associated protein 25</fullName>
        <shortName evidence="10">U3 snoRNA-associated protein 25</shortName>
    </recommendedName>
</protein>
<dbReference type="GO" id="GO:0000462">
    <property type="term" value="P:maturation of SSU-rRNA from tricistronic rRNA transcript (SSU-rRNA, 5.8S rRNA, LSU-rRNA)"/>
    <property type="evidence" value="ECO:0007669"/>
    <property type="project" value="TreeGrafter"/>
</dbReference>
<feature type="compositionally biased region" description="Polar residues" evidence="11">
    <location>
        <begin position="65"/>
        <end position="76"/>
    </location>
</feature>
<dbReference type="STRING" id="253628.A0A0D2ADX3"/>
<feature type="domain" description="UTP25 C-terminal" evidence="12">
    <location>
        <begin position="511"/>
        <end position="698"/>
    </location>
</feature>
<dbReference type="GeneID" id="27311709"/>
<dbReference type="OrthoDB" id="10264378at2759"/>
<evidence type="ECO:0000256" key="7">
    <source>
        <dbReference type="ARBA" id="ARBA00022552"/>
    </source>
</evidence>
<dbReference type="GO" id="GO:0034511">
    <property type="term" value="F:U3 snoRNA binding"/>
    <property type="evidence" value="ECO:0007669"/>
    <property type="project" value="InterPro"/>
</dbReference>
<keyword evidence="9 10" id="KW-0687">Ribonucleoprotein</keyword>
<dbReference type="HOGENOM" id="CLU_018705_0_1_1"/>
<dbReference type="InterPro" id="IPR010678">
    <property type="entry name" value="UTP25"/>
</dbReference>
<dbReference type="Proteomes" id="UP000053259">
    <property type="component" value="Unassembled WGS sequence"/>
</dbReference>
<feature type="compositionally biased region" description="Acidic residues" evidence="11">
    <location>
        <begin position="32"/>
        <end position="44"/>
    </location>
</feature>
<feature type="region of interest" description="Disordered" evidence="11">
    <location>
        <begin position="1"/>
        <end position="113"/>
    </location>
</feature>
<comment type="subunit">
    <text evidence="4 10">Component of the ribosomal small subunit (SSU) processome composed of at least 40 protein subunits and snoRNA U3.</text>
</comment>
<feature type="domain" description="UTP25 NTP hydrolase-like" evidence="13">
    <location>
        <begin position="244"/>
        <end position="494"/>
    </location>
</feature>
<evidence type="ECO:0000313" key="14">
    <source>
        <dbReference type="EMBL" id="KIW05188.1"/>
    </source>
</evidence>
<evidence type="ECO:0000259" key="12">
    <source>
        <dbReference type="Pfam" id="PF06862"/>
    </source>
</evidence>
<evidence type="ECO:0000313" key="15">
    <source>
        <dbReference type="Proteomes" id="UP000053259"/>
    </source>
</evidence>
<name>A0A0D2ADX3_9PEZI</name>
<accession>A0A0D2ADX3</accession>
<comment type="subcellular location">
    <subcellularLocation>
        <location evidence="2 10">Nucleus</location>
        <location evidence="2 10">Nucleolus</location>
    </subcellularLocation>
</comment>
<dbReference type="EMBL" id="KN847538">
    <property type="protein sequence ID" value="KIW05188.1"/>
    <property type="molecule type" value="Genomic_DNA"/>
</dbReference>
<evidence type="ECO:0000256" key="2">
    <source>
        <dbReference type="ARBA" id="ARBA00004604"/>
    </source>
</evidence>
<evidence type="ECO:0000256" key="9">
    <source>
        <dbReference type="ARBA" id="ARBA00023274"/>
    </source>
</evidence>
<dbReference type="Gene3D" id="3.40.50.300">
    <property type="entry name" value="P-loop containing nucleotide triphosphate hydrolases"/>
    <property type="match status" value="1"/>
</dbReference>
<comment type="similarity">
    <text evidence="3 10">Belongs to the UTP25 family.</text>
</comment>
<comment type="function">
    <text evidence="1 10">DEAD-box RNA helicase-like protein required for pre-18S rRNA processing, specifically at sites A0, A1, and A2.</text>
</comment>
<dbReference type="PANTHER" id="PTHR12933">
    <property type="entry name" value="ORF PROTEIN-RELATED"/>
    <property type="match status" value="1"/>
</dbReference>
<evidence type="ECO:0000256" key="11">
    <source>
        <dbReference type="SAM" id="MobiDB-lite"/>
    </source>
</evidence>
<dbReference type="FunFam" id="3.40.50.300:FF:002356">
    <property type="entry name" value="U3 small nucleolar RNA-associated protein 25"/>
    <property type="match status" value="1"/>
</dbReference>
<evidence type="ECO:0000256" key="1">
    <source>
        <dbReference type="ARBA" id="ARBA00002883"/>
    </source>
</evidence>
<evidence type="ECO:0000259" key="13">
    <source>
        <dbReference type="Pfam" id="PF22916"/>
    </source>
</evidence>
<keyword evidence="8 10" id="KW-0539">Nucleus</keyword>
<feature type="compositionally biased region" description="Basic residues" evidence="11">
    <location>
        <begin position="7"/>
        <end position="22"/>
    </location>
</feature>
<dbReference type="InterPro" id="IPR027417">
    <property type="entry name" value="P-loop_NTPase"/>
</dbReference>
<dbReference type="InParanoid" id="A0A0D2ADX3"/>
<keyword evidence="7 10" id="KW-0698">rRNA processing</keyword>
<dbReference type="InterPro" id="IPR053939">
    <property type="entry name" value="UTP25_C"/>
</dbReference>
<evidence type="ECO:0000256" key="6">
    <source>
        <dbReference type="ARBA" id="ARBA00022517"/>
    </source>
</evidence>
<proteinExistence type="inferred from homology"/>
<dbReference type="RefSeq" id="XP_016215057.1">
    <property type="nucleotide sequence ID" value="XM_016356968.1"/>
</dbReference>
<dbReference type="GO" id="GO:0019843">
    <property type="term" value="F:rRNA binding"/>
    <property type="evidence" value="ECO:0007669"/>
    <property type="project" value="TreeGrafter"/>
</dbReference>
<dbReference type="Pfam" id="PF06862">
    <property type="entry name" value="Utp25_C"/>
    <property type="match status" value="1"/>
</dbReference>
<evidence type="ECO:0000256" key="8">
    <source>
        <dbReference type="ARBA" id="ARBA00023242"/>
    </source>
</evidence>
<sequence length="699" mass="79632">MAPALAKKGRRNGRREQRKHRKTYEASRLQDSDNEAENQTEDDQELNHSDDHAEDLSSEEDDLPTQKQNAYATLLQSFGKVAQDDEPRRKRRKLTTGIEKSGRSTLDNHAPGSLVDSAVDQTLAEDLQDAVVDEHEEESADEDEDASDAFDIHFANPDQDELSKRINEISSQQWHSNSLNLNAGNTWRVSTPGPATADKANAVTLQFPHLSSFKIKRKLNSQASDIFKELSGPEQSFASSLLKYNDTLFPARAVPNSTTLRNVTCLHALNHIFKTRDRILKNNSRLAKDDTLEYRDQGFTRPKVLILLPTRQSCVRYVESIVKICQPEQQENKKRFEDLYVADLDLGMERPDDYKELFEGNDDDMFRIGIKFTRKTVKFFTQFYNSDLILASPLGLRQAISGRKADSDFLSSIEIVILDQADALLMQNWDHVIHCLDHLNQQPKEAHGCDFSRVRSWYLDGHAKYLRQTILLASYLAPQHLALFASQAYNISGKAVYQPEYTGAILRPQALGTRQTFLRFLSPNLTDDPTARFKHFTSTILSNVIKMPRNPDGSGLGLLIYIPDSFDFPRLRNHFSFHPSCTNISFGTVDENHSPASRELRRARSHFASGRHSVLLYTERAHHFFRYKIKGVKKVVFYGVPTNPIFYEEVTALLEQEGKNGDVRCLFSKWERAALERVVGSERVGKMVKEKGGDIFEFL</sequence>
<keyword evidence="15" id="KW-1185">Reference proteome</keyword>
<dbReference type="InterPro" id="IPR053940">
    <property type="entry name" value="UTP25_NTPase-like"/>
</dbReference>
<evidence type="ECO:0000256" key="4">
    <source>
        <dbReference type="ARBA" id="ARBA00011192"/>
    </source>
</evidence>
<evidence type="ECO:0000256" key="3">
    <source>
        <dbReference type="ARBA" id="ARBA00009223"/>
    </source>
</evidence>
<dbReference type="AlphaFoldDB" id="A0A0D2ADX3"/>
<feature type="compositionally biased region" description="Basic and acidic residues" evidence="11">
    <location>
        <begin position="45"/>
        <end position="55"/>
    </location>
</feature>
<dbReference type="GO" id="GO:0032040">
    <property type="term" value="C:small-subunit processome"/>
    <property type="evidence" value="ECO:0007669"/>
    <property type="project" value="TreeGrafter"/>
</dbReference>
<dbReference type="Pfam" id="PF22916">
    <property type="entry name" value="UTP25_NTPase-like"/>
    <property type="match status" value="1"/>
</dbReference>
<gene>
    <name evidence="14" type="ORF">PV09_03736</name>
</gene>